<organism evidence="9 10">
    <name type="scientific">Vigna unguiculata</name>
    <name type="common">Cowpea</name>
    <dbReference type="NCBI Taxonomy" id="3917"/>
    <lineage>
        <taxon>Eukaryota</taxon>
        <taxon>Viridiplantae</taxon>
        <taxon>Streptophyta</taxon>
        <taxon>Embryophyta</taxon>
        <taxon>Tracheophyta</taxon>
        <taxon>Spermatophyta</taxon>
        <taxon>Magnoliopsida</taxon>
        <taxon>eudicotyledons</taxon>
        <taxon>Gunneridae</taxon>
        <taxon>Pentapetalae</taxon>
        <taxon>rosids</taxon>
        <taxon>fabids</taxon>
        <taxon>Fabales</taxon>
        <taxon>Fabaceae</taxon>
        <taxon>Papilionoideae</taxon>
        <taxon>50 kb inversion clade</taxon>
        <taxon>NPAAA clade</taxon>
        <taxon>indigoferoid/millettioid clade</taxon>
        <taxon>Phaseoleae</taxon>
        <taxon>Vigna</taxon>
    </lineage>
</organism>
<sequence length="699" mass="77244">MSMSRLVFAACIISMAAIALAATPVTYIFGDSLTDVGNNNFLQYSLAKSNYPWYGIDYSGGQATGRFCNGRTIGDFISAKLGIPSPPPYLSVTQNVDTLLKGVNYASGGAGILNDTGLYFIQRLSFDDQIKNFKKTKEVITANIREVAANKHFNEATFFIGIGSNDYVNNFLQPFLPDGQQYTHEEFTELLISTLDQQLQSLYQLGARKIVFHGLGPLGCIPSQRVKSKSGQCLKRVNEWILQFNSNVQKLINRLNHRLPNAKFIFADTYPLVLDLINNPSTYGFKVSNTSCCNVDTSIGGLCLPNSKVCRNRHEFVFWDAFHPSDAANAVLAEKFFSLLFTSFKLVFAACIISMAAIALAATPVTYIFGDSLTDVGNNNFLQYSLAKSNYPWYGIDYSGGQATGRFCNGRTIGDFISAKLGIPSPPPYLSVTQNVDTLLKGVNYASGGAGILNDTGLYFIQRLSFDDQIKNFKKTKEVITANIREVAANKHFNEATFFIGIGSNDYVNNFLQPFLPDGQQYTHEEFTELLISTLDQQLQSLYQLGARKIVFHGLGPLGCIPSQRVKSKSGQCLKRVNEWILQFNSNVQKLINRLNHRLPNAKFIFADTYPLVLDLINNPSTYGFKVSNTSCCNVDTSIGGLCLPNSKVCRNRHEFVFWDAFHPSDAANAVLAEKFFSLLFTSFKSAAPTAAPTPSPTP</sequence>
<dbReference type="SUPFAM" id="SSF52266">
    <property type="entry name" value="SGNH hydrolase"/>
    <property type="match status" value="2"/>
</dbReference>
<dbReference type="InterPro" id="IPR035669">
    <property type="entry name" value="SGNH_plant_lipase-like"/>
</dbReference>
<proteinExistence type="inferred from homology"/>
<keyword evidence="5" id="KW-0378">Hydrolase</keyword>
<protein>
    <submittedName>
        <fullName evidence="9">Zeta-carotene desaturase</fullName>
    </submittedName>
</protein>
<evidence type="ECO:0000256" key="2">
    <source>
        <dbReference type="ARBA" id="ARBA00008668"/>
    </source>
</evidence>
<dbReference type="Proteomes" id="UP000501690">
    <property type="component" value="Linkage Group LG7"/>
</dbReference>
<dbReference type="InterPro" id="IPR051238">
    <property type="entry name" value="GDSL_esterase/lipase"/>
</dbReference>
<comment type="similarity">
    <text evidence="2">Belongs to the 'GDSL' lipolytic enzyme family.</text>
</comment>
<feature type="signal peptide" evidence="8">
    <location>
        <begin position="1"/>
        <end position="21"/>
    </location>
</feature>
<dbReference type="GO" id="GO:0005576">
    <property type="term" value="C:extracellular region"/>
    <property type="evidence" value="ECO:0007669"/>
    <property type="project" value="UniProtKB-SubCell"/>
</dbReference>
<evidence type="ECO:0000256" key="5">
    <source>
        <dbReference type="ARBA" id="ARBA00022801"/>
    </source>
</evidence>
<keyword evidence="4 8" id="KW-0732">Signal</keyword>
<accession>A0A4D6MI38</accession>
<dbReference type="GO" id="GO:0016788">
    <property type="term" value="F:hydrolase activity, acting on ester bonds"/>
    <property type="evidence" value="ECO:0007669"/>
    <property type="project" value="InterPro"/>
</dbReference>
<dbReference type="Pfam" id="PF00657">
    <property type="entry name" value="Lipase_GDSL"/>
    <property type="match status" value="2"/>
</dbReference>
<comment type="subcellular location">
    <subcellularLocation>
        <location evidence="1">Secreted</location>
    </subcellularLocation>
</comment>
<keyword evidence="7" id="KW-0443">Lipid metabolism</keyword>
<evidence type="ECO:0000256" key="7">
    <source>
        <dbReference type="ARBA" id="ARBA00023098"/>
    </source>
</evidence>
<evidence type="ECO:0000256" key="1">
    <source>
        <dbReference type="ARBA" id="ARBA00004613"/>
    </source>
</evidence>
<evidence type="ECO:0000313" key="9">
    <source>
        <dbReference type="EMBL" id="QCE01170.1"/>
    </source>
</evidence>
<dbReference type="CDD" id="cd01837">
    <property type="entry name" value="SGNH_plant_lipase_like"/>
    <property type="match status" value="2"/>
</dbReference>
<dbReference type="PANTHER" id="PTHR45650:SF16">
    <property type="entry name" value="OS02G0732800 PROTEIN"/>
    <property type="match status" value="1"/>
</dbReference>
<dbReference type="Gene3D" id="3.40.50.1110">
    <property type="entry name" value="SGNH hydrolase"/>
    <property type="match status" value="2"/>
</dbReference>
<dbReference type="FunFam" id="3.40.50.1110:FF:000003">
    <property type="entry name" value="GDSL esterase/lipase APG"/>
    <property type="match status" value="2"/>
</dbReference>
<evidence type="ECO:0000256" key="8">
    <source>
        <dbReference type="SAM" id="SignalP"/>
    </source>
</evidence>
<dbReference type="PANTHER" id="PTHR45650">
    <property type="entry name" value="GDSL-LIKE LIPASE/ACYLHYDROLASE-RELATED"/>
    <property type="match status" value="1"/>
</dbReference>
<evidence type="ECO:0000256" key="3">
    <source>
        <dbReference type="ARBA" id="ARBA00022525"/>
    </source>
</evidence>
<reference evidence="9 10" key="1">
    <citation type="submission" date="2019-04" db="EMBL/GenBank/DDBJ databases">
        <title>An improved genome assembly and genetic linkage map for asparagus bean, Vigna unguiculata ssp. sesquipedialis.</title>
        <authorList>
            <person name="Xia Q."/>
            <person name="Zhang R."/>
            <person name="Dong Y."/>
        </authorList>
    </citation>
    <scope>NUCLEOTIDE SEQUENCE [LARGE SCALE GENOMIC DNA]</scope>
    <source>
        <tissue evidence="9">Leaf</tissue>
    </source>
</reference>
<keyword evidence="3" id="KW-0964">Secreted</keyword>
<dbReference type="InterPro" id="IPR036514">
    <property type="entry name" value="SGNH_hydro_sf"/>
</dbReference>
<dbReference type="InterPro" id="IPR001087">
    <property type="entry name" value="GDSL"/>
</dbReference>
<evidence type="ECO:0000313" key="10">
    <source>
        <dbReference type="Proteomes" id="UP000501690"/>
    </source>
</evidence>
<evidence type="ECO:0000256" key="6">
    <source>
        <dbReference type="ARBA" id="ARBA00022963"/>
    </source>
</evidence>
<keyword evidence="10" id="KW-1185">Reference proteome</keyword>
<keyword evidence="6" id="KW-0442">Lipid degradation</keyword>
<dbReference type="EMBL" id="CP039351">
    <property type="protein sequence ID" value="QCE01170.1"/>
    <property type="molecule type" value="Genomic_DNA"/>
</dbReference>
<gene>
    <name evidence="9" type="ORF">DEO72_LG7g2463</name>
</gene>
<feature type="chain" id="PRO_5020038536" evidence="8">
    <location>
        <begin position="22"/>
        <end position="699"/>
    </location>
</feature>
<dbReference type="AlphaFoldDB" id="A0A4D6MI38"/>
<dbReference type="GO" id="GO:0016042">
    <property type="term" value="P:lipid catabolic process"/>
    <property type="evidence" value="ECO:0007669"/>
    <property type="project" value="UniProtKB-KW"/>
</dbReference>
<name>A0A4D6MI38_VIGUN</name>
<evidence type="ECO:0000256" key="4">
    <source>
        <dbReference type="ARBA" id="ARBA00022729"/>
    </source>
</evidence>